<keyword evidence="1" id="KW-1133">Transmembrane helix</keyword>
<dbReference type="AlphaFoldDB" id="A0A919K4K2"/>
<evidence type="ECO:0000313" key="2">
    <source>
        <dbReference type="EMBL" id="GIE99434.1"/>
    </source>
</evidence>
<reference evidence="2" key="1">
    <citation type="submission" date="2021-01" db="EMBL/GenBank/DDBJ databases">
        <title>Whole genome shotgun sequence of Actinoplanes rishiriensis NBRC 108556.</title>
        <authorList>
            <person name="Komaki H."/>
            <person name="Tamura T."/>
        </authorList>
    </citation>
    <scope>NUCLEOTIDE SEQUENCE</scope>
    <source>
        <strain evidence="2">NBRC 108556</strain>
    </source>
</reference>
<gene>
    <name evidence="2" type="ORF">Ari01nite_68990</name>
</gene>
<dbReference type="EMBL" id="BOMV01000073">
    <property type="protein sequence ID" value="GIE99434.1"/>
    <property type="molecule type" value="Genomic_DNA"/>
</dbReference>
<name>A0A919K4K2_9ACTN</name>
<feature type="transmembrane region" description="Helical" evidence="1">
    <location>
        <begin position="30"/>
        <end position="54"/>
    </location>
</feature>
<sequence>MIDLDQPAQYRTPPDGTPAGFWRRFRTMRALILAVAVSLLAGGILGGVVTYLRWYQPLAASVEKADQADRSAVAVLLFAEPGLRTATGQRRARIEAQVVVVNAGPEPVDVRAVRVDQPGVTVRSPEKERQVAPGTAVPVDVVVEWTCGVDRPAALAASVSVETADEQVRDVTPVALNGAPWTESCR</sequence>
<organism evidence="2 3">
    <name type="scientific">Paractinoplanes rishiriensis</name>
    <dbReference type="NCBI Taxonomy" id="1050105"/>
    <lineage>
        <taxon>Bacteria</taxon>
        <taxon>Bacillati</taxon>
        <taxon>Actinomycetota</taxon>
        <taxon>Actinomycetes</taxon>
        <taxon>Micromonosporales</taxon>
        <taxon>Micromonosporaceae</taxon>
        <taxon>Paractinoplanes</taxon>
    </lineage>
</organism>
<dbReference type="Proteomes" id="UP000636960">
    <property type="component" value="Unassembled WGS sequence"/>
</dbReference>
<evidence type="ECO:0000313" key="3">
    <source>
        <dbReference type="Proteomes" id="UP000636960"/>
    </source>
</evidence>
<accession>A0A919K4K2</accession>
<comment type="caution">
    <text evidence="2">The sequence shown here is derived from an EMBL/GenBank/DDBJ whole genome shotgun (WGS) entry which is preliminary data.</text>
</comment>
<dbReference type="RefSeq" id="WP_203786433.1">
    <property type="nucleotide sequence ID" value="NZ_BOMV01000073.1"/>
</dbReference>
<keyword evidence="1" id="KW-0812">Transmembrane</keyword>
<keyword evidence="3" id="KW-1185">Reference proteome</keyword>
<evidence type="ECO:0000256" key="1">
    <source>
        <dbReference type="SAM" id="Phobius"/>
    </source>
</evidence>
<protein>
    <submittedName>
        <fullName evidence="2">Uncharacterized protein</fullName>
    </submittedName>
</protein>
<proteinExistence type="predicted"/>
<keyword evidence="1" id="KW-0472">Membrane</keyword>